<feature type="region of interest" description="Disordered" evidence="1">
    <location>
        <begin position="367"/>
        <end position="397"/>
    </location>
</feature>
<gene>
    <name evidence="4" type="primary">Fndc10</name>
    <name evidence="4" type="ORF">N1851_028213</name>
</gene>
<dbReference type="SMART" id="SM00060">
    <property type="entry name" value="FN3"/>
    <property type="match status" value="1"/>
</dbReference>
<feature type="domain" description="Fibronectin type-III" evidence="3">
    <location>
        <begin position="340"/>
        <end position="457"/>
    </location>
</feature>
<dbReference type="AlphaFoldDB" id="A0AA47M8X5"/>
<dbReference type="PANTHER" id="PTHR39233:SF1">
    <property type="entry name" value="FIBRONECTIN TYPE III DOMAIN-CONTAINING PROTEIN 10"/>
    <property type="match status" value="1"/>
</dbReference>
<evidence type="ECO:0000259" key="3">
    <source>
        <dbReference type="SMART" id="SM00060"/>
    </source>
</evidence>
<organism evidence="4 5">
    <name type="scientific">Merluccius polli</name>
    <name type="common">Benguela hake</name>
    <name type="synonym">Merluccius cadenati</name>
    <dbReference type="NCBI Taxonomy" id="89951"/>
    <lineage>
        <taxon>Eukaryota</taxon>
        <taxon>Metazoa</taxon>
        <taxon>Chordata</taxon>
        <taxon>Craniata</taxon>
        <taxon>Vertebrata</taxon>
        <taxon>Euteleostomi</taxon>
        <taxon>Actinopterygii</taxon>
        <taxon>Neopterygii</taxon>
        <taxon>Teleostei</taxon>
        <taxon>Neoteleostei</taxon>
        <taxon>Acanthomorphata</taxon>
        <taxon>Zeiogadaria</taxon>
        <taxon>Gadariae</taxon>
        <taxon>Gadiformes</taxon>
        <taxon>Gadoidei</taxon>
        <taxon>Merlucciidae</taxon>
        <taxon>Merluccius</taxon>
    </lineage>
</organism>
<evidence type="ECO:0000256" key="1">
    <source>
        <dbReference type="SAM" id="MobiDB-lite"/>
    </source>
</evidence>
<reference evidence="4" key="1">
    <citation type="journal article" date="2023" name="Front. Mar. Sci.">
        <title>A new Merluccius polli reference genome to investigate the effects of global change in West African waters.</title>
        <authorList>
            <person name="Mateo J.L."/>
            <person name="Blanco-Fernandez C."/>
            <person name="Garcia-Vazquez E."/>
            <person name="Machado-Schiaffino G."/>
        </authorList>
    </citation>
    <scope>NUCLEOTIDE SEQUENCE</scope>
    <source>
        <strain evidence="4">C29</strain>
        <tissue evidence="4">Fin</tissue>
    </source>
</reference>
<evidence type="ECO:0000256" key="2">
    <source>
        <dbReference type="SAM" id="Phobius"/>
    </source>
</evidence>
<keyword evidence="2" id="KW-1133">Transmembrane helix</keyword>
<accession>A0AA47M8X5</accession>
<proteinExistence type="predicted"/>
<protein>
    <submittedName>
        <fullName evidence="4">Fibronectin type III domain-containing protein 10</fullName>
    </submittedName>
</protein>
<keyword evidence="2" id="KW-0812">Transmembrane</keyword>
<evidence type="ECO:0000313" key="5">
    <source>
        <dbReference type="Proteomes" id="UP001174136"/>
    </source>
</evidence>
<sequence length="535" mass="56796">MHDHDVSQNTRKDQQAKQDGIYSEDLRHCINFRMAKPRFDCIGKAGVFLVHPTTTVDMYLYGDAVHPAVYKRFNIRLNANACPPHRRLTVSSGADLVQHADCSRTGTCLHFAAEWVCVVCGGTDLKRTDFRQHPVRPQQPGSTCFLGCFGVFSPPSLLRAALTTAPPPHHPLGGGGGGMLRMETQRGPSRLLAWSAVLLCAVGSATPTPAPTSGPEVGGGGGGGSAPAVHAHNQTRIGDGFNVVNGGGHAPIKTKEEGSGLIAPDPSSAVGSGRRSRRRRRRMSSGGPGGWTTDQEEGGASAASSSLCGYRVIEGGVGGPLCFRRTQLGFRCGRGNCRTVGSPGGLVAHVLTNGSVLLQWTHEGVMTTTTGHHDPDVNETKIGDGRNASGDSTMGWTKGPRGRAGFELSCWWNGSYTQFECAGVHLGPGCRDYVLTELHENVPYRVCLRALGVGGTTTPWGGPPPPGDRRDCADFTVSSSGMQDIVIAMTTVGGAICVMLVIICLLVAYITENIMSPATQQQQQHAYSYHTHSRH</sequence>
<dbReference type="InterPro" id="IPR003961">
    <property type="entry name" value="FN3_dom"/>
</dbReference>
<feature type="region of interest" description="Disordered" evidence="1">
    <location>
        <begin position="208"/>
        <end position="301"/>
    </location>
</feature>
<feature type="compositionally biased region" description="Gly residues" evidence="1">
    <location>
        <begin position="216"/>
        <end position="225"/>
    </location>
</feature>
<feature type="transmembrane region" description="Helical" evidence="2">
    <location>
        <begin position="485"/>
        <end position="510"/>
    </location>
</feature>
<keyword evidence="2" id="KW-0472">Membrane</keyword>
<name>A0AA47M8X5_MERPO</name>
<evidence type="ECO:0000313" key="4">
    <source>
        <dbReference type="EMBL" id="KAK0135837.1"/>
    </source>
</evidence>
<dbReference type="Proteomes" id="UP001174136">
    <property type="component" value="Unassembled WGS sequence"/>
</dbReference>
<dbReference type="InterPro" id="IPR034446">
    <property type="entry name" value="Fndc10"/>
</dbReference>
<dbReference type="EMBL" id="JAOPHQ010005405">
    <property type="protein sequence ID" value="KAK0135837.1"/>
    <property type="molecule type" value="Genomic_DNA"/>
</dbReference>
<keyword evidence="5" id="KW-1185">Reference proteome</keyword>
<comment type="caution">
    <text evidence="4">The sequence shown here is derived from an EMBL/GenBank/DDBJ whole genome shotgun (WGS) entry which is preliminary data.</text>
</comment>
<feature type="compositionally biased region" description="Basic residues" evidence="1">
    <location>
        <begin position="274"/>
        <end position="283"/>
    </location>
</feature>
<feature type="compositionally biased region" description="Basic and acidic residues" evidence="1">
    <location>
        <begin position="371"/>
        <end position="384"/>
    </location>
</feature>
<dbReference type="Pfam" id="PF17742">
    <property type="entry name" value="Fndc10"/>
    <property type="match status" value="2"/>
</dbReference>
<dbReference type="PANTHER" id="PTHR39233">
    <property type="entry name" value="FIBRONECTIN TYPE III DOMAIN-CONTAINING PROTEIN 10"/>
    <property type="match status" value="1"/>
</dbReference>